<dbReference type="AlphaFoldDB" id="A0A177DJT5"/>
<evidence type="ECO:0000313" key="2">
    <source>
        <dbReference type="Proteomes" id="UP000077248"/>
    </source>
</evidence>
<dbReference type="Proteomes" id="UP000077248">
    <property type="component" value="Unassembled WGS sequence"/>
</dbReference>
<dbReference type="GeneID" id="29115886"/>
<dbReference type="RefSeq" id="XP_018385396.1">
    <property type="nucleotide sequence ID" value="XM_018530292.1"/>
</dbReference>
<protein>
    <submittedName>
        <fullName evidence="1">Uncharacterized protein</fullName>
    </submittedName>
</protein>
<proteinExistence type="predicted"/>
<reference evidence="1 2" key="1">
    <citation type="submission" date="2016-05" db="EMBL/GenBank/DDBJ databases">
        <title>Comparative analysis of secretome profiles of manganese(II)-oxidizing ascomycete fungi.</title>
        <authorList>
            <consortium name="DOE Joint Genome Institute"/>
            <person name="Zeiner C.A."/>
            <person name="Purvine S.O."/>
            <person name="Zink E.M."/>
            <person name="Wu S."/>
            <person name="Pasa-Tolic L."/>
            <person name="Chaput D.L."/>
            <person name="Haridas S."/>
            <person name="Grigoriev I.V."/>
            <person name="Santelli C.M."/>
            <person name="Hansel C.M."/>
        </authorList>
    </citation>
    <scope>NUCLEOTIDE SEQUENCE [LARGE SCALE GENOMIC DNA]</scope>
    <source>
        <strain evidence="1 2">SRC1lrK2f</strain>
    </source>
</reference>
<dbReference type="KEGG" id="aalt:CC77DRAFT_147766"/>
<evidence type="ECO:0000313" key="1">
    <source>
        <dbReference type="EMBL" id="OAG19975.1"/>
    </source>
</evidence>
<organism evidence="1 2">
    <name type="scientific">Alternaria alternata</name>
    <name type="common">Alternaria rot fungus</name>
    <name type="synonym">Torula alternata</name>
    <dbReference type="NCBI Taxonomy" id="5599"/>
    <lineage>
        <taxon>Eukaryota</taxon>
        <taxon>Fungi</taxon>
        <taxon>Dikarya</taxon>
        <taxon>Ascomycota</taxon>
        <taxon>Pezizomycotina</taxon>
        <taxon>Dothideomycetes</taxon>
        <taxon>Pleosporomycetidae</taxon>
        <taxon>Pleosporales</taxon>
        <taxon>Pleosporineae</taxon>
        <taxon>Pleosporaceae</taxon>
        <taxon>Alternaria</taxon>
        <taxon>Alternaria sect. Alternaria</taxon>
        <taxon>Alternaria alternata complex</taxon>
    </lineage>
</organism>
<gene>
    <name evidence="1" type="ORF">CC77DRAFT_147766</name>
</gene>
<sequence length="192" mass="22551">MNVPLRRVNKSYTKDVFATLTSTILSHLLPETNTKIEFWLHYEKRETEKTLDTTLCLRAFETIYKTCTTFPNRSPSYPFVKPFSWSKEENKRISYKHRYRKQTAQKLYICSVISASLYTRLEMNKRHPSHPAIHSSPTFLCAKRAAKCLHESSVRPLPRARTPVYMSRLYTNNTTTPALTVPSKREHIFNIY</sequence>
<keyword evidence="2" id="KW-1185">Reference proteome</keyword>
<dbReference type="EMBL" id="KV441480">
    <property type="protein sequence ID" value="OAG19975.1"/>
    <property type="molecule type" value="Genomic_DNA"/>
</dbReference>
<dbReference type="VEuPathDB" id="FungiDB:CC77DRAFT_147766"/>
<name>A0A177DJT5_ALTAL</name>
<accession>A0A177DJT5</accession>